<protein>
    <submittedName>
        <fullName evidence="1">Uncharacterized protein</fullName>
    </submittedName>
</protein>
<proteinExistence type="predicted"/>
<organism evidence="1">
    <name type="scientific">bioreactor metagenome</name>
    <dbReference type="NCBI Taxonomy" id="1076179"/>
    <lineage>
        <taxon>unclassified sequences</taxon>
        <taxon>metagenomes</taxon>
        <taxon>ecological metagenomes</taxon>
    </lineage>
</organism>
<gene>
    <name evidence="1" type="ORF">SDC9_165696</name>
</gene>
<comment type="caution">
    <text evidence="1">The sequence shown here is derived from an EMBL/GenBank/DDBJ whole genome shotgun (WGS) entry which is preliminary data.</text>
</comment>
<evidence type="ECO:0000313" key="1">
    <source>
        <dbReference type="EMBL" id="MPN18336.1"/>
    </source>
</evidence>
<accession>A0A645FWT9</accession>
<sequence>MNGAPGGDMVGAGVDGHPARGLILHGFQHKAVFVVGNTVKLAGGAHGKQAVHAVVNQVIHYLTQYGDIHLAFACKGSYGWGNNPLGFERHNDFSNSF</sequence>
<dbReference type="AlphaFoldDB" id="A0A645FWT9"/>
<name>A0A645FWT9_9ZZZZ</name>
<reference evidence="1" key="1">
    <citation type="submission" date="2019-08" db="EMBL/GenBank/DDBJ databases">
        <authorList>
            <person name="Kucharzyk K."/>
            <person name="Murdoch R.W."/>
            <person name="Higgins S."/>
            <person name="Loffler F."/>
        </authorList>
    </citation>
    <scope>NUCLEOTIDE SEQUENCE</scope>
</reference>
<dbReference type="EMBL" id="VSSQ01065646">
    <property type="protein sequence ID" value="MPN18336.1"/>
    <property type="molecule type" value="Genomic_DNA"/>
</dbReference>